<sequence>MAHAYQLYNDVDAQCLCCRAMQPFHFTSAADQVVCSFCVRHTGPDRAERRDTDHVALWLELYTELQDVHAAAVADATAESALKDQIIAERVAEVDELRGLLAESFDSTPRGGIREVLETDLVKRAERKTELAERRTDRAMAVLWRLAQRHSINPGDPALCGCGMGVALCPDQQALELVRTELAEWETRNVQRAEAGQRHALPPEHPSFV</sequence>
<dbReference type="RefSeq" id="WP_345062705.1">
    <property type="nucleotide sequence ID" value="NZ_BAABCN010000002.1"/>
</dbReference>
<dbReference type="Proteomes" id="UP001501803">
    <property type="component" value="Unassembled WGS sequence"/>
</dbReference>
<protein>
    <submittedName>
        <fullName evidence="1">Uncharacterized protein</fullName>
    </submittedName>
</protein>
<evidence type="ECO:0000313" key="2">
    <source>
        <dbReference type="Proteomes" id="UP001501803"/>
    </source>
</evidence>
<gene>
    <name evidence="1" type="ORF">GCM10022381_09120</name>
</gene>
<dbReference type="EMBL" id="BAABCN010000002">
    <property type="protein sequence ID" value="GAA3867840.1"/>
    <property type="molecule type" value="Genomic_DNA"/>
</dbReference>
<organism evidence="1 2">
    <name type="scientific">Leifsonia kafniensis</name>
    <dbReference type="NCBI Taxonomy" id="475957"/>
    <lineage>
        <taxon>Bacteria</taxon>
        <taxon>Bacillati</taxon>
        <taxon>Actinomycetota</taxon>
        <taxon>Actinomycetes</taxon>
        <taxon>Micrococcales</taxon>
        <taxon>Microbacteriaceae</taxon>
        <taxon>Leifsonia</taxon>
    </lineage>
</organism>
<accession>A0ABP7K938</accession>
<evidence type="ECO:0000313" key="1">
    <source>
        <dbReference type="EMBL" id="GAA3867840.1"/>
    </source>
</evidence>
<proteinExistence type="predicted"/>
<comment type="caution">
    <text evidence="1">The sequence shown here is derived from an EMBL/GenBank/DDBJ whole genome shotgun (WGS) entry which is preliminary data.</text>
</comment>
<reference evidence="2" key="1">
    <citation type="journal article" date="2019" name="Int. J. Syst. Evol. Microbiol.">
        <title>The Global Catalogue of Microorganisms (GCM) 10K type strain sequencing project: providing services to taxonomists for standard genome sequencing and annotation.</title>
        <authorList>
            <consortium name="The Broad Institute Genomics Platform"/>
            <consortium name="The Broad Institute Genome Sequencing Center for Infectious Disease"/>
            <person name="Wu L."/>
            <person name="Ma J."/>
        </authorList>
    </citation>
    <scope>NUCLEOTIDE SEQUENCE [LARGE SCALE GENOMIC DNA]</scope>
    <source>
        <strain evidence="2">JCM 17021</strain>
    </source>
</reference>
<name>A0ABP7K938_9MICO</name>
<keyword evidence="2" id="KW-1185">Reference proteome</keyword>